<dbReference type="GO" id="GO:0004672">
    <property type="term" value="F:protein kinase activity"/>
    <property type="evidence" value="ECO:0007669"/>
    <property type="project" value="InterPro"/>
</dbReference>
<evidence type="ECO:0000256" key="13">
    <source>
        <dbReference type="SAM" id="Phobius"/>
    </source>
</evidence>
<dbReference type="SUPFAM" id="SSF56112">
    <property type="entry name" value="Protein kinase-like (PK-like)"/>
    <property type="match status" value="1"/>
</dbReference>
<reference evidence="16" key="1">
    <citation type="submission" date="2020-06" db="EMBL/GenBank/DDBJ databases">
        <authorList>
            <person name="Ji K."/>
            <person name="Li J."/>
        </authorList>
    </citation>
    <scope>NUCLEOTIDE SEQUENCE</scope>
    <source>
        <strain evidence="16">JKM2019</strain>
        <tissue evidence="16">Whole body</tissue>
    </source>
</reference>
<comment type="caution">
    <text evidence="16">The sequence shown here is derived from an EMBL/GenBank/DDBJ whole genome shotgun (WGS) entry which is preliminary data.</text>
</comment>
<dbReference type="InterPro" id="IPR018297">
    <property type="entry name" value="A/G_cyclase_CS"/>
</dbReference>
<dbReference type="InterPro" id="IPR050401">
    <property type="entry name" value="Cyclic_nucleotide_synthase"/>
</dbReference>
<proteinExistence type="inferred from homology"/>
<dbReference type="InterPro" id="IPR001245">
    <property type="entry name" value="Ser-Thr/Tyr_kinase_cat_dom"/>
</dbReference>
<dbReference type="EC" id="4.6.1.2" evidence="3 12"/>
<dbReference type="SMART" id="SM00044">
    <property type="entry name" value="CYCc"/>
    <property type="match status" value="1"/>
</dbReference>
<dbReference type="InterPro" id="IPR029787">
    <property type="entry name" value="Nucleotide_cyclase"/>
</dbReference>
<dbReference type="PROSITE" id="PS50125">
    <property type="entry name" value="GUANYLATE_CYCLASE_2"/>
    <property type="match status" value="1"/>
</dbReference>
<evidence type="ECO:0000256" key="11">
    <source>
        <dbReference type="RuleBase" id="RU000405"/>
    </source>
</evidence>
<dbReference type="InterPro" id="IPR011009">
    <property type="entry name" value="Kinase-like_dom_sf"/>
</dbReference>
<sequence>MEQYQNQHQHQYQRRRQQQQQMINCLLSKTTHSYFSSRPLISLNKNGPSNHINHHHLTILIFTMTILLLSFQMVNTAKYFDYDDFDRKDLPKCQNQRSICGYMQMNSVGMNKIPICKCENNDCNLWWNIFDNKRIVKHGNDFYKFCGQRPKDLLPCHENEIAYISYGKTDLITGEKISDIQEMMCLCNDDYLLRTNKTMFEMNDTAYIYGTEQICQKAPRCNRKQFCLSITETADTTIERRHCRCSSGKYCPQDLRLAYEEIKEESGDIDNNNNNNNIQHGHFAILKEGLDVRLEYFGMGKWEYFYNGKQFRHLVRYLHGNPHVNISMLNGVLLIDNDKINMNNIYGAKNQNSNDDDDDEKQQKSSWNMMRNFSRKTLMKNQINLQRNYFVWQYHHKSLSDIIHDNNIKLSWPIKLSFINDIIQGMRYLHQCKFINGHGWLNSRNCSINEHWQVKIHNFCYHNLITNNRNNNNNNDDDNQQQRQRQQQMLLIANKEDFLFLWMSPELLRSSSSSSSSSKSDNNVDVDFVNLRRNDVYSFAMIVYEITSQRIPFSDYFIDDDNNIEIILNLIKYGILYRNNQSNMISEQLRNESMPLRPRLCVHLMKKIKYQYLAKLIDCCSQENPVQRPDFEMIDNYFQNTLKNFRQNSFEMLINKLNKYRYLIDDRVRKRTEILMAENKKCNDLLYRMFPRSIVKSLKNGEYVKPEKYDSITILFSDIVGFTTIASYSEPHEIMAILNNLFVVFDKIVNKYDIYKVETIGDAYLAVSGLPNRNTNHAEQISMSALEFIDYTSHFKIDHMPNIPLRIRVGIHTGSVITGVIGLNNPRYCIFGDSVNIASRLESTGFPNSIHISHSTRNCLKQYNGFIIKYRGTISLQGRGQFATYWLLGRKDSDNKLLTIPIESNDPSNHGISDETDFTSIGLSKQLL</sequence>
<keyword evidence="9 11" id="KW-0456">Lyase</keyword>
<evidence type="ECO:0000259" key="15">
    <source>
        <dbReference type="PROSITE" id="PS50125"/>
    </source>
</evidence>
<evidence type="ECO:0000256" key="3">
    <source>
        <dbReference type="ARBA" id="ARBA00012202"/>
    </source>
</evidence>
<evidence type="ECO:0000256" key="10">
    <source>
        <dbReference type="ARBA" id="ARBA00023293"/>
    </source>
</evidence>
<dbReference type="GO" id="GO:0004016">
    <property type="term" value="F:adenylate cyclase activity"/>
    <property type="evidence" value="ECO:0007669"/>
    <property type="project" value="TreeGrafter"/>
</dbReference>
<accession>A0A9D4P0U8</accession>
<comment type="subcellular location">
    <subcellularLocation>
        <location evidence="2">Membrane</location>
        <topology evidence="2">Single-pass membrane protein</topology>
    </subcellularLocation>
</comment>
<keyword evidence="6 13" id="KW-1133">Transmembrane helix</keyword>
<keyword evidence="10 12" id="KW-0141">cGMP biosynthesis</keyword>
<dbReference type="Pfam" id="PF07714">
    <property type="entry name" value="PK_Tyr_Ser-Thr"/>
    <property type="match status" value="1"/>
</dbReference>
<comment type="similarity">
    <text evidence="11">Belongs to the adenylyl cyclase class-4/guanylyl cyclase family.</text>
</comment>
<reference evidence="16" key="2">
    <citation type="journal article" date="2021" name="World Allergy Organ. J.">
        <title>Chromosome-level assembly of Dermatophagoides farinae genome and transcriptome reveals two novel allergens Der f 37 and Der f 39.</title>
        <authorList>
            <person name="Chen J."/>
            <person name="Cai Z."/>
            <person name="Fan D."/>
            <person name="Hu J."/>
            <person name="Hou Y."/>
            <person name="He Y."/>
            <person name="Zhang Z."/>
            <person name="Zhao Z."/>
            <person name="Gao P."/>
            <person name="Hu W."/>
            <person name="Sun J."/>
            <person name="Li J."/>
            <person name="Ji K."/>
        </authorList>
    </citation>
    <scope>NUCLEOTIDE SEQUENCE</scope>
    <source>
        <strain evidence="16">JKM2019</strain>
    </source>
</reference>
<feature type="domain" description="Guanylate cyclase" evidence="15">
    <location>
        <begin position="713"/>
        <end position="842"/>
    </location>
</feature>
<dbReference type="Pfam" id="PF00211">
    <property type="entry name" value="Guanylate_cyc"/>
    <property type="match status" value="1"/>
</dbReference>
<evidence type="ECO:0000256" key="6">
    <source>
        <dbReference type="ARBA" id="ARBA00022989"/>
    </source>
</evidence>
<dbReference type="PROSITE" id="PS00452">
    <property type="entry name" value="GUANYLATE_CYCLASE_1"/>
    <property type="match status" value="1"/>
</dbReference>
<dbReference type="Gene3D" id="2.20.20.160">
    <property type="match status" value="2"/>
</dbReference>
<evidence type="ECO:0000256" key="12">
    <source>
        <dbReference type="RuleBase" id="RU003431"/>
    </source>
</evidence>
<protein>
    <recommendedName>
        <fullName evidence="3 12">Guanylate cyclase</fullName>
        <ecNumber evidence="3 12">4.6.1.2</ecNumber>
    </recommendedName>
</protein>
<keyword evidence="7 13" id="KW-0472">Membrane</keyword>
<dbReference type="InterPro" id="IPR001054">
    <property type="entry name" value="A/G_cyclase"/>
</dbReference>
<name>A0A9D4P0U8_DERFA</name>
<dbReference type="GO" id="GO:0004383">
    <property type="term" value="F:guanylate cyclase activity"/>
    <property type="evidence" value="ECO:0007669"/>
    <property type="project" value="UniProtKB-EC"/>
</dbReference>
<evidence type="ECO:0000256" key="7">
    <source>
        <dbReference type="ARBA" id="ARBA00023136"/>
    </source>
</evidence>
<keyword evidence="8" id="KW-0325">Glycoprotein</keyword>
<evidence type="ECO:0000256" key="2">
    <source>
        <dbReference type="ARBA" id="ARBA00004167"/>
    </source>
</evidence>
<comment type="catalytic activity">
    <reaction evidence="1 12">
        <text>GTP = 3',5'-cyclic GMP + diphosphate</text>
        <dbReference type="Rhea" id="RHEA:13665"/>
        <dbReference type="ChEBI" id="CHEBI:33019"/>
        <dbReference type="ChEBI" id="CHEBI:37565"/>
        <dbReference type="ChEBI" id="CHEBI:57746"/>
        <dbReference type="EC" id="4.6.1.2"/>
    </reaction>
</comment>
<dbReference type="PROSITE" id="PS50011">
    <property type="entry name" value="PROTEIN_KINASE_DOM"/>
    <property type="match status" value="1"/>
</dbReference>
<dbReference type="SUPFAM" id="SSF55073">
    <property type="entry name" value="Nucleotide cyclase"/>
    <property type="match status" value="1"/>
</dbReference>
<dbReference type="GO" id="GO:0001653">
    <property type="term" value="F:peptide receptor activity"/>
    <property type="evidence" value="ECO:0007669"/>
    <property type="project" value="TreeGrafter"/>
</dbReference>
<keyword evidence="4 13" id="KW-0812">Transmembrane</keyword>
<evidence type="ECO:0000256" key="1">
    <source>
        <dbReference type="ARBA" id="ARBA00001436"/>
    </source>
</evidence>
<dbReference type="GO" id="GO:0005886">
    <property type="term" value="C:plasma membrane"/>
    <property type="evidence" value="ECO:0007669"/>
    <property type="project" value="TreeGrafter"/>
</dbReference>
<dbReference type="GO" id="GO:0007168">
    <property type="term" value="P:receptor guanylyl cyclase signaling pathway"/>
    <property type="evidence" value="ECO:0007669"/>
    <property type="project" value="TreeGrafter"/>
</dbReference>
<evidence type="ECO:0000256" key="9">
    <source>
        <dbReference type="ARBA" id="ARBA00023239"/>
    </source>
</evidence>
<evidence type="ECO:0000313" key="16">
    <source>
        <dbReference type="EMBL" id="KAH7641524.1"/>
    </source>
</evidence>
<dbReference type="Gene3D" id="3.30.70.1230">
    <property type="entry name" value="Nucleotide cyclase"/>
    <property type="match status" value="1"/>
</dbReference>
<dbReference type="EMBL" id="SDOV01000004">
    <property type="protein sequence ID" value="KAH7641524.1"/>
    <property type="molecule type" value="Genomic_DNA"/>
</dbReference>
<dbReference type="GO" id="GO:0035556">
    <property type="term" value="P:intracellular signal transduction"/>
    <property type="evidence" value="ECO:0007669"/>
    <property type="project" value="InterPro"/>
</dbReference>
<feature type="domain" description="Protein kinase" evidence="14">
    <location>
        <begin position="291"/>
        <end position="638"/>
    </location>
</feature>
<dbReference type="Gene3D" id="6.10.250.780">
    <property type="match status" value="1"/>
</dbReference>
<dbReference type="Proteomes" id="UP000828236">
    <property type="component" value="Unassembled WGS sequence"/>
</dbReference>
<dbReference type="FunFam" id="3.30.70.1230:FF:000030">
    <property type="entry name" value="Si:ch211-215j19.12"/>
    <property type="match status" value="1"/>
</dbReference>
<dbReference type="InterPro" id="IPR000719">
    <property type="entry name" value="Prot_kinase_dom"/>
</dbReference>
<keyword evidence="5" id="KW-0547">Nucleotide-binding</keyword>
<feature type="transmembrane region" description="Helical" evidence="13">
    <location>
        <begin position="57"/>
        <end position="74"/>
    </location>
</feature>
<evidence type="ECO:0000259" key="14">
    <source>
        <dbReference type="PROSITE" id="PS50011"/>
    </source>
</evidence>
<organism evidence="16">
    <name type="scientific">Dermatophagoides farinae</name>
    <name type="common">American house dust mite</name>
    <dbReference type="NCBI Taxonomy" id="6954"/>
    <lineage>
        <taxon>Eukaryota</taxon>
        <taxon>Metazoa</taxon>
        <taxon>Ecdysozoa</taxon>
        <taxon>Arthropoda</taxon>
        <taxon>Chelicerata</taxon>
        <taxon>Arachnida</taxon>
        <taxon>Acari</taxon>
        <taxon>Acariformes</taxon>
        <taxon>Sarcoptiformes</taxon>
        <taxon>Astigmata</taxon>
        <taxon>Psoroptidia</taxon>
        <taxon>Analgoidea</taxon>
        <taxon>Pyroglyphidae</taxon>
        <taxon>Dermatophagoidinae</taxon>
        <taxon>Dermatophagoides</taxon>
    </lineage>
</organism>
<dbReference type="Gene3D" id="1.10.510.10">
    <property type="entry name" value="Transferase(Phosphotransferase) domain 1"/>
    <property type="match status" value="1"/>
</dbReference>
<dbReference type="AlphaFoldDB" id="A0A9D4P0U8"/>
<dbReference type="PANTHER" id="PTHR11920:SF501">
    <property type="entry name" value="GUANYLATE CYCLASE 32E"/>
    <property type="match status" value="1"/>
</dbReference>
<evidence type="ECO:0000256" key="5">
    <source>
        <dbReference type="ARBA" id="ARBA00022741"/>
    </source>
</evidence>
<evidence type="ECO:0000256" key="4">
    <source>
        <dbReference type="ARBA" id="ARBA00022692"/>
    </source>
</evidence>
<dbReference type="GO" id="GO:0005524">
    <property type="term" value="F:ATP binding"/>
    <property type="evidence" value="ECO:0007669"/>
    <property type="project" value="InterPro"/>
</dbReference>
<dbReference type="PANTHER" id="PTHR11920">
    <property type="entry name" value="GUANYLYL CYCLASE"/>
    <property type="match status" value="1"/>
</dbReference>
<evidence type="ECO:0000256" key="8">
    <source>
        <dbReference type="ARBA" id="ARBA00023180"/>
    </source>
</evidence>
<gene>
    <name evidence="16" type="ORF">HUG17_4568</name>
</gene>
<dbReference type="CDD" id="cd07302">
    <property type="entry name" value="CHD"/>
    <property type="match status" value="1"/>
</dbReference>